<dbReference type="Gene3D" id="3.10.28.10">
    <property type="entry name" value="Homing endonucleases"/>
    <property type="match status" value="1"/>
</dbReference>
<dbReference type="InterPro" id="IPR004042">
    <property type="entry name" value="Intein_endonuc_central"/>
</dbReference>
<protein>
    <recommendedName>
        <fullName evidence="1">DOD-type homing endonuclease domain-containing protein</fullName>
    </recommendedName>
</protein>
<reference evidence="2 3" key="1">
    <citation type="journal article" date="2016" name="Nat. Commun.">
        <title>Thousands of microbial genomes shed light on interconnected biogeochemical processes in an aquifer system.</title>
        <authorList>
            <person name="Anantharaman K."/>
            <person name="Brown C.T."/>
            <person name="Hug L.A."/>
            <person name="Sharon I."/>
            <person name="Castelle C.J."/>
            <person name="Probst A.J."/>
            <person name="Thomas B.C."/>
            <person name="Singh A."/>
            <person name="Wilkins M.J."/>
            <person name="Karaoz U."/>
            <person name="Brodie E.L."/>
            <person name="Williams K.H."/>
            <person name="Hubbard S.S."/>
            <person name="Banfield J.F."/>
        </authorList>
    </citation>
    <scope>NUCLEOTIDE SEQUENCE [LARGE SCALE GENOMIC DNA]</scope>
</reference>
<comment type="caution">
    <text evidence="2">The sequence shown here is derived from an EMBL/GenBank/DDBJ whole genome shotgun (WGS) entry which is preliminary data.</text>
</comment>
<dbReference type="Proteomes" id="UP000178348">
    <property type="component" value="Unassembled WGS sequence"/>
</dbReference>
<sequence length="333" mass="38625">MAEQDIGKRFRFPKGQQRTFIKSCVNRLGATSRRLAEFANVSVRTVTDWKREKFLLPVSVARKLSKKSGVALPSGIKTEGRYWYTFKGGKEGGYAVYNQYGRVGGDEEARKKKWREWWEREGRLRKDILFAELPFRKPAPSEKLAEFMGIMMGDGGMSKFQATITLHHIDDLAYSKFVRRLAYELFGVKPSVYHRVSHSVNQIVISRHGLIEYLHSLGLPIGNKVKQQFDIPEWIKENKKFAVACARGLVDTDGSVFTHTYRVNGKWYSYKKLDFSSMSEPLRRSMHEIFTDAGLHARFLKAKSIRLDSVADMKRYFEVISSHNPKHLKRYRR</sequence>
<name>A0A1G2CMX3_9BACT</name>
<evidence type="ECO:0000313" key="2">
    <source>
        <dbReference type="EMBL" id="OGZ02725.1"/>
    </source>
</evidence>
<dbReference type="PROSITE" id="PS50819">
    <property type="entry name" value="INTEIN_ENDONUCLEASE"/>
    <property type="match status" value="1"/>
</dbReference>
<gene>
    <name evidence="2" type="ORF">A2946_04055</name>
</gene>
<dbReference type="GO" id="GO:0004519">
    <property type="term" value="F:endonuclease activity"/>
    <property type="evidence" value="ECO:0007669"/>
    <property type="project" value="InterPro"/>
</dbReference>
<dbReference type="EMBL" id="MHLB01000002">
    <property type="protein sequence ID" value="OGZ02725.1"/>
    <property type="molecule type" value="Genomic_DNA"/>
</dbReference>
<dbReference type="AlphaFoldDB" id="A0A1G2CMX3"/>
<dbReference type="InterPro" id="IPR027434">
    <property type="entry name" value="Homing_endonucl"/>
</dbReference>
<organism evidence="2 3">
    <name type="scientific">Candidatus Liptonbacteria bacterium RIFCSPLOWO2_01_FULL_53_13</name>
    <dbReference type="NCBI Taxonomy" id="1798651"/>
    <lineage>
        <taxon>Bacteria</taxon>
        <taxon>Candidatus Liptoniibacteriota</taxon>
    </lineage>
</organism>
<feature type="domain" description="DOD-type homing endonuclease" evidence="1">
    <location>
        <begin position="147"/>
        <end position="295"/>
    </location>
</feature>
<proteinExistence type="predicted"/>
<accession>A0A1G2CMX3</accession>
<evidence type="ECO:0000313" key="3">
    <source>
        <dbReference type="Proteomes" id="UP000178348"/>
    </source>
</evidence>
<evidence type="ECO:0000259" key="1">
    <source>
        <dbReference type="PROSITE" id="PS50819"/>
    </source>
</evidence>